<dbReference type="GO" id="GO:0003964">
    <property type="term" value="F:RNA-directed DNA polymerase activity"/>
    <property type="evidence" value="ECO:0007669"/>
    <property type="project" value="UniProtKB-KW"/>
</dbReference>
<keyword evidence="5" id="KW-0255">Endonuclease</keyword>
<dbReference type="InterPro" id="IPR050951">
    <property type="entry name" value="Retrovirus_Pol_polyprotein"/>
</dbReference>
<comment type="caution">
    <text evidence="12">The sequence shown here is derived from an EMBL/GenBank/DDBJ whole genome shotgun (WGS) entry which is preliminary data.</text>
</comment>
<keyword evidence="8" id="KW-0863">Zinc-finger</keyword>
<evidence type="ECO:0000256" key="4">
    <source>
        <dbReference type="ARBA" id="ARBA00022722"/>
    </source>
</evidence>
<dbReference type="CDD" id="cd00303">
    <property type="entry name" value="retropepsin_like"/>
    <property type="match status" value="1"/>
</dbReference>
<reference evidence="12" key="1">
    <citation type="journal article" date="2020" name="Microb. Genom.">
        <title>Genetic diversity of clinical and environmental Mucorales isolates obtained from an investigation of mucormycosis cases among solid organ transplant recipients.</title>
        <authorList>
            <person name="Nguyen M.H."/>
            <person name="Kaul D."/>
            <person name="Muto C."/>
            <person name="Cheng S.J."/>
            <person name="Richter R.A."/>
            <person name="Bruno V.M."/>
            <person name="Liu G."/>
            <person name="Beyhan S."/>
            <person name="Sundermann A.J."/>
            <person name="Mounaud S."/>
            <person name="Pasculle A.W."/>
            <person name="Nierman W.C."/>
            <person name="Driscoll E."/>
            <person name="Cumbie R."/>
            <person name="Clancy C.J."/>
            <person name="Dupont C.L."/>
        </authorList>
    </citation>
    <scope>NUCLEOTIDE SEQUENCE</scope>
    <source>
        <strain evidence="12">GL11</strain>
    </source>
</reference>
<evidence type="ECO:0000256" key="5">
    <source>
        <dbReference type="ARBA" id="ARBA00022759"/>
    </source>
</evidence>
<dbReference type="SUPFAM" id="SSF56672">
    <property type="entry name" value="DNA/RNA polymerases"/>
    <property type="match status" value="1"/>
</dbReference>
<dbReference type="PANTHER" id="PTHR37984:SF5">
    <property type="entry name" value="PROTEIN NYNRIN-LIKE"/>
    <property type="match status" value="1"/>
</dbReference>
<dbReference type="InterPro" id="IPR043502">
    <property type="entry name" value="DNA/RNA_pol_sf"/>
</dbReference>
<evidence type="ECO:0000256" key="7">
    <source>
        <dbReference type="ARBA" id="ARBA00022918"/>
    </source>
</evidence>
<keyword evidence="7" id="KW-0695">RNA-directed DNA polymerase</keyword>
<keyword evidence="2" id="KW-0808">Transferase</keyword>
<dbReference type="GO" id="GO:0016787">
    <property type="term" value="F:hydrolase activity"/>
    <property type="evidence" value="ECO:0007669"/>
    <property type="project" value="UniProtKB-KW"/>
</dbReference>
<evidence type="ECO:0000256" key="8">
    <source>
        <dbReference type="PROSITE-ProRule" id="PRU00047"/>
    </source>
</evidence>
<evidence type="ECO:0000256" key="6">
    <source>
        <dbReference type="ARBA" id="ARBA00022801"/>
    </source>
</evidence>
<dbReference type="GO" id="GO:0004519">
    <property type="term" value="F:endonuclease activity"/>
    <property type="evidence" value="ECO:0007669"/>
    <property type="project" value="UniProtKB-KW"/>
</dbReference>
<dbReference type="GO" id="GO:0003676">
    <property type="term" value="F:nucleic acid binding"/>
    <property type="evidence" value="ECO:0007669"/>
    <property type="project" value="InterPro"/>
</dbReference>
<keyword evidence="8" id="KW-0479">Metal-binding</keyword>
<sequence length="1223" mass="134826">MSGETGTTPRTGANLVRFLNDIQNFSGAFRYGQGDGIATYDNPLGWLKKLNRLKELARLSDREILLIAADHLVGKAEAWFDVSCTKDTTWEKFCSLFKRKYCVGLRDVWWSQIRNVRQGPDETVEDVNIKLCELFALVGVDVEALKIQSFLDAIDPRIALEVERAMNTDDPESQVSLDAVVTLARRTEDVFQRYRNKGAFNRGHSLIPIGTAESHGSNSSIAFGDTRSEISNSTMNELLQGIRDLKVSLVNASQSTDSSRNSRSFTCFHCKKEGHRKSDCPELVGTRGQASSTPATGANSVLDVPEANKNPLHNSNGSAVHTGGAKVGLVDSAPPMVISAATSDPKRRHGNNVGISMEEDIPMPGPSGTAHVGVPITQPTNHTGVSSVPLTALPGLPNAQELVKKRRKPRKPVRKLPVTLRRYNIWERLNSIDAGLTMGDWIYLDQEARRDLVDGARTMSAKSKKVVLNGKFKTITVEPGSKGKKRSNAQIVNAVEQWNDGIESGYDSSEWEDESDDSSVFSTDGSATTDTEVTNASLIKYPYNLQKMRSSSPLKGPVSVNGVVFDCTFDSGASISVMNEGLAQKLGLTYNGDRMHIVGFDALKREACDIAVNVPFMVAGHLRPEHICIHKDRTPGEADYCLLGTTWFRAYGVSLDLHDHTISFPVNIARDANGELMFDPSLPRAELQVYSTHESDNSVASLLVEPSVVGTSRVLAVRVALADTDSPGGDLLNYYIDDVYSATDDGVSTKDNPVLDLEAVPDYLKDLITEYAASFVEISGLGRTDMAEHEIPTLPGTTPIKSKPFRLSWEEQDSMAREIEEMMKLNLIRPSKGVWSSPCFFVRKKDGSLRLVIDYRRLNKITIKDNFPLPIIDSLLDSLGGAKIFTTLDAASGYHQIPMHKDSMAKTGFITPQGTFEFQVMPFGLTSAPATYQRTMTNLLGEYIGKFVFVFIDDIIVFSTSAQEHATHLKLVLDRCNQANLRLKYKKCTFGATEVEYLGHTISASGITPNLHNSDKVLNFPVPRNADDVRSFLGTAGYYRRFIEGYANKSLALTSLLRKNQRFTWGPDQELAFKTLKEDLTKAPVLAYPDRCMVMILTTDASKVGLGAVLSQSPTGSEDGERVVSYNSRTLRGAELNYATVHLEALAVIWGISKYKHFLRGRKFMLRTDNAALTYILVPSKPSPKLSRWAAALLEYDYDIIHQPGKQNPADSLSRLLVANEAN</sequence>
<evidence type="ECO:0000256" key="9">
    <source>
        <dbReference type="SAM" id="MobiDB-lite"/>
    </source>
</evidence>
<dbReference type="Gene3D" id="3.10.10.10">
    <property type="entry name" value="HIV Type 1 Reverse Transcriptase, subunit A, domain 1"/>
    <property type="match status" value="1"/>
</dbReference>
<keyword evidence="6" id="KW-0378">Hydrolase</keyword>
<dbReference type="GO" id="GO:0008270">
    <property type="term" value="F:zinc ion binding"/>
    <property type="evidence" value="ECO:0007669"/>
    <property type="project" value="UniProtKB-KW"/>
</dbReference>
<dbReference type="Gene3D" id="4.10.60.10">
    <property type="entry name" value="Zinc finger, CCHC-type"/>
    <property type="match status" value="1"/>
</dbReference>
<feature type="domain" description="Reverse transcriptase" evidence="11">
    <location>
        <begin position="823"/>
        <end position="1002"/>
    </location>
</feature>
<dbReference type="FunFam" id="3.30.70.270:FF:000020">
    <property type="entry name" value="Transposon Tf2-6 polyprotein-like Protein"/>
    <property type="match status" value="1"/>
</dbReference>
<keyword evidence="8" id="KW-0862">Zinc</keyword>
<dbReference type="SMART" id="SM00343">
    <property type="entry name" value="ZnF_C2HC"/>
    <property type="match status" value="1"/>
</dbReference>
<evidence type="ECO:0000259" key="10">
    <source>
        <dbReference type="PROSITE" id="PS50158"/>
    </source>
</evidence>
<accession>A0A9P6X1K9</accession>
<evidence type="ECO:0000256" key="2">
    <source>
        <dbReference type="ARBA" id="ARBA00022679"/>
    </source>
</evidence>
<protein>
    <recommendedName>
        <fullName evidence="1">RNA-directed DNA polymerase</fullName>
        <ecNumber evidence="1">2.7.7.49</ecNumber>
    </recommendedName>
</protein>
<dbReference type="SUPFAM" id="SSF57756">
    <property type="entry name" value="Retrovirus zinc finger-like domains"/>
    <property type="match status" value="1"/>
</dbReference>
<keyword evidence="3" id="KW-0548">Nucleotidyltransferase</keyword>
<evidence type="ECO:0000256" key="1">
    <source>
        <dbReference type="ARBA" id="ARBA00012493"/>
    </source>
</evidence>
<evidence type="ECO:0000259" key="11">
    <source>
        <dbReference type="PROSITE" id="PS50878"/>
    </source>
</evidence>
<feature type="domain" description="CCHC-type" evidence="10">
    <location>
        <begin position="267"/>
        <end position="282"/>
    </location>
</feature>
<proteinExistence type="predicted"/>
<dbReference type="Pfam" id="PF00078">
    <property type="entry name" value="RVT_1"/>
    <property type="match status" value="1"/>
</dbReference>
<dbReference type="AlphaFoldDB" id="A0A9P6X1K9"/>
<dbReference type="InterPro" id="IPR001878">
    <property type="entry name" value="Znf_CCHC"/>
</dbReference>
<evidence type="ECO:0000313" key="13">
    <source>
        <dbReference type="Proteomes" id="UP000716291"/>
    </source>
</evidence>
<dbReference type="Gene3D" id="2.40.70.10">
    <property type="entry name" value="Acid Proteases"/>
    <property type="match status" value="1"/>
</dbReference>
<dbReference type="CDD" id="cd01647">
    <property type="entry name" value="RT_LTR"/>
    <property type="match status" value="1"/>
</dbReference>
<feature type="region of interest" description="Disordered" evidence="9">
    <location>
        <begin position="278"/>
        <end position="300"/>
    </location>
</feature>
<keyword evidence="4" id="KW-0540">Nuclease</keyword>
<dbReference type="InterPro" id="IPR041373">
    <property type="entry name" value="RT_RNaseH"/>
</dbReference>
<feature type="region of interest" description="Disordered" evidence="9">
    <location>
        <begin position="506"/>
        <end position="528"/>
    </location>
</feature>
<feature type="compositionally biased region" description="Polar residues" evidence="9">
    <location>
        <begin position="288"/>
        <end position="299"/>
    </location>
</feature>
<organism evidence="12 13">
    <name type="scientific">Rhizopus oryzae</name>
    <name type="common">Mucormycosis agent</name>
    <name type="synonym">Rhizopus arrhizus var. delemar</name>
    <dbReference type="NCBI Taxonomy" id="64495"/>
    <lineage>
        <taxon>Eukaryota</taxon>
        <taxon>Fungi</taxon>
        <taxon>Fungi incertae sedis</taxon>
        <taxon>Mucoromycota</taxon>
        <taxon>Mucoromycotina</taxon>
        <taxon>Mucoromycetes</taxon>
        <taxon>Mucorales</taxon>
        <taxon>Mucorineae</taxon>
        <taxon>Rhizopodaceae</taxon>
        <taxon>Rhizopus</taxon>
    </lineage>
</organism>
<dbReference type="Pfam" id="PF00098">
    <property type="entry name" value="zf-CCHC"/>
    <property type="match status" value="1"/>
</dbReference>
<dbReference type="EC" id="2.7.7.49" evidence="1"/>
<dbReference type="EMBL" id="JAANQT010002020">
    <property type="protein sequence ID" value="KAG1303347.1"/>
    <property type="molecule type" value="Genomic_DNA"/>
</dbReference>
<dbReference type="PROSITE" id="PS50158">
    <property type="entry name" value="ZF_CCHC"/>
    <property type="match status" value="1"/>
</dbReference>
<keyword evidence="13" id="KW-1185">Reference proteome</keyword>
<dbReference type="PROSITE" id="PS50878">
    <property type="entry name" value="RT_POL"/>
    <property type="match status" value="1"/>
</dbReference>
<dbReference type="Proteomes" id="UP000716291">
    <property type="component" value="Unassembled WGS sequence"/>
</dbReference>
<evidence type="ECO:0000313" key="12">
    <source>
        <dbReference type="EMBL" id="KAG1303347.1"/>
    </source>
</evidence>
<name>A0A9P6X1K9_RHIOR</name>
<dbReference type="Pfam" id="PF17917">
    <property type="entry name" value="RT_RNaseH"/>
    <property type="match status" value="1"/>
</dbReference>
<dbReference type="Gene3D" id="3.30.70.270">
    <property type="match status" value="2"/>
</dbReference>
<dbReference type="PANTHER" id="PTHR37984">
    <property type="entry name" value="PROTEIN CBG26694"/>
    <property type="match status" value="1"/>
</dbReference>
<dbReference type="CDD" id="cd09274">
    <property type="entry name" value="RNase_HI_RT_Ty3"/>
    <property type="match status" value="1"/>
</dbReference>
<dbReference type="InterPro" id="IPR043128">
    <property type="entry name" value="Rev_trsase/Diguanyl_cyclase"/>
</dbReference>
<dbReference type="InterPro" id="IPR036875">
    <property type="entry name" value="Znf_CCHC_sf"/>
</dbReference>
<evidence type="ECO:0000256" key="3">
    <source>
        <dbReference type="ARBA" id="ARBA00022695"/>
    </source>
</evidence>
<gene>
    <name evidence="12" type="ORF">G6F64_010148</name>
</gene>
<dbReference type="SUPFAM" id="SSF50630">
    <property type="entry name" value="Acid proteases"/>
    <property type="match status" value="1"/>
</dbReference>
<dbReference type="InterPro" id="IPR000477">
    <property type="entry name" value="RT_dom"/>
</dbReference>
<dbReference type="InterPro" id="IPR021109">
    <property type="entry name" value="Peptidase_aspartic_dom_sf"/>
</dbReference>